<sequence>MPRLPPELYEAVIDQLDGDSDALGRCSLVSRFFARKCQQLLFKSITLGRPFKQFEGDIVSRNWPSQKLHQILASSPHLSHLIRQLEISDATAMNFYREELSWIRRDSDVARVLPLLQNLESLVIAGNHLGSRMNFRAWKRELKFAVLLKASTVTSISLAYVRNVPWMIFKSVPALKTLHLYQISFVPNDATILPIDRGLDANSTQARLETLHIKTTSREEWRSLYLWLQIDDCSFCFDHIVDLSLDIDFVAQEPPVNISQELQGISWLIRRCSSSLQNLDLFFPEEVASSYFSSQKLFELDCMPSLEQLSLNGCAWSDRALTGSQNTLRWVVSNLSALPKCLRLSRLTLLLTIDDFPSAPDVAFEKAGWGDLVKVVEGLAQKLDICIRISVVCRHGSYVDDFLKERLSRLISLKVLFVDRV</sequence>
<dbReference type="InterPro" id="IPR032675">
    <property type="entry name" value="LRR_dom_sf"/>
</dbReference>
<reference evidence="1 2" key="1">
    <citation type="journal article" date="2018" name="Evol. Lett.">
        <title>Horizontal gene cluster transfer increased hallucinogenic mushroom diversity.</title>
        <authorList>
            <person name="Reynolds H.T."/>
            <person name="Vijayakumar V."/>
            <person name="Gluck-Thaler E."/>
            <person name="Korotkin H.B."/>
            <person name="Matheny P.B."/>
            <person name="Slot J.C."/>
        </authorList>
    </citation>
    <scope>NUCLEOTIDE SEQUENCE [LARGE SCALE GENOMIC DNA]</scope>
    <source>
        <strain evidence="1 2">SRW20</strain>
    </source>
</reference>
<accession>A0A409VM68</accession>
<evidence type="ECO:0000313" key="2">
    <source>
        <dbReference type="Proteomes" id="UP000284706"/>
    </source>
</evidence>
<dbReference type="SUPFAM" id="SSF52047">
    <property type="entry name" value="RNI-like"/>
    <property type="match status" value="1"/>
</dbReference>
<protein>
    <recommendedName>
        <fullName evidence="3">F-box domain-containing protein</fullName>
    </recommendedName>
</protein>
<gene>
    <name evidence="1" type="ORF">CVT26_007254</name>
</gene>
<evidence type="ECO:0000313" key="1">
    <source>
        <dbReference type="EMBL" id="PPQ67333.1"/>
    </source>
</evidence>
<dbReference type="OrthoDB" id="2788229at2759"/>
<dbReference type="Proteomes" id="UP000284706">
    <property type="component" value="Unassembled WGS sequence"/>
</dbReference>
<dbReference type="EMBL" id="NHYE01005613">
    <property type="protein sequence ID" value="PPQ67333.1"/>
    <property type="molecule type" value="Genomic_DNA"/>
</dbReference>
<name>A0A409VM68_9AGAR</name>
<dbReference type="InParanoid" id="A0A409VM68"/>
<dbReference type="Gene3D" id="3.80.10.10">
    <property type="entry name" value="Ribonuclease Inhibitor"/>
    <property type="match status" value="1"/>
</dbReference>
<keyword evidence="2" id="KW-1185">Reference proteome</keyword>
<dbReference type="AlphaFoldDB" id="A0A409VM68"/>
<organism evidence="1 2">
    <name type="scientific">Gymnopilus dilepis</name>
    <dbReference type="NCBI Taxonomy" id="231916"/>
    <lineage>
        <taxon>Eukaryota</taxon>
        <taxon>Fungi</taxon>
        <taxon>Dikarya</taxon>
        <taxon>Basidiomycota</taxon>
        <taxon>Agaricomycotina</taxon>
        <taxon>Agaricomycetes</taxon>
        <taxon>Agaricomycetidae</taxon>
        <taxon>Agaricales</taxon>
        <taxon>Agaricineae</taxon>
        <taxon>Hymenogastraceae</taxon>
        <taxon>Gymnopilus</taxon>
    </lineage>
</organism>
<comment type="caution">
    <text evidence="1">The sequence shown here is derived from an EMBL/GenBank/DDBJ whole genome shotgun (WGS) entry which is preliminary data.</text>
</comment>
<evidence type="ECO:0008006" key="3">
    <source>
        <dbReference type="Google" id="ProtNLM"/>
    </source>
</evidence>
<proteinExistence type="predicted"/>